<proteinExistence type="predicted"/>
<protein>
    <submittedName>
        <fullName evidence="4">DUF4232 domain-containing protein</fullName>
    </submittedName>
</protein>
<evidence type="ECO:0000313" key="5">
    <source>
        <dbReference type="Proteomes" id="UP000326178"/>
    </source>
</evidence>
<name>A0A5J6FIV0_9ACTN</name>
<evidence type="ECO:0000256" key="1">
    <source>
        <dbReference type="SAM" id="MobiDB-lite"/>
    </source>
</evidence>
<accession>A0A5J6FIV0</accession>
<feature type="region of interest" description="Disordered" evidence="1">
    <location>
        <begin position="23"/>
        <end position="82"/>
    </location>
</feature>
<dbReference type="KEGG" id="snk:CP967_32940"/>
<dbReference type="Pfam" id="PF14016">
    <property type="entry name" value="DUF4232"/>
    <property type="match status" value="1"/>
</dbReference>
<dbReference type="AlphaFoldDB" id="A0A5J6FIV0"/>
<dbReference type="PROSITE" id="PS51257">
    <property type="entry name" value="PROKAR_LIPOPROTEIN"/>
    <property type="match status" value="1"/>
</dbReference>
<evidence type="ECO:0000259" key="3">
    <source>
        <dbReference type="Pfam" id="PF14016"/>
    </source>
</evidence>
<evidence type="ECO:0000256" key="2">
    <source>
        <dbReference type="SAM" id="SignalP"/>
    </source>
</evidence>
<dbReference type="InterPro" id="IPR025326">
    <property type="entry name" value="DUF4232"/>
</dbReference>
<dbReference type="RefSeq" id="WP_150491460.1">
    <property type="nucleotide sequence ID" value="NZ_BMUV01000012.1"/>
</dbReference>
<feature type="compositionally biased region" description="Low complexity" evidence="1">
    <location>
        <begin position="32"/>
        <end position="61"/>
    </location>
</feature>
<feature type="domain" description="DUF4232" evidence="3">
    <location>
        <begin position="88"/>
        <end position="209"/>
    </location>
</feature>
<dbReference type="EMBL" id="CP023702">
    <property type="protein sequence ID" value="QEU76143.1"/>
    <property type="molecule type" value="Genomic_DNA"/>
</dbReference>
<organism evidence="4 5">
    <name type="scientific">Streptomyces nitrosporeus</name>
    <dbReference type="NCBI Taxonomy" id="28894"/>
    <lineage>
        <taxon>Bacteria</taxon>
        <taxon>Bacillati</taxon>
        <taxon>Actinomycetota</taxon>
        <taxon>Actinomycetes</taxon>
        <taxon>Kitasatosporales</taxon>
        <taxon>Streptomycetaceae</taxon>
        <taxon>Streptomyces</taxon>
    </lineage>
</organism>
<feature type="signal peptide" evidence="2">
    <location>
        <begin position="1"/>
        <end position="20"/>
    </location>
</feature>
<dbReference type="OrthoDB" id="3480105at2"/>
<reference evidence="4 5" key="1">
    <citation type="submission" date="2017-09" db="EMBL/GenBank/DDBJ databases">
        <authorList>
            <person name="Lee N."/>
            <person name="Cho B.-K."/>
        </authorList>
    </citation>
    <scope>NUCLEOTIDE SEQUENCE [LARGE SCALE GENOMIC DNA]</scope>
    <source>
        <strain evidence="4 5">ATCC 12769</strain>
    </source>
</reference>
<evidence type="ECO:0000313" key="4">
    <source>
        <dbReference type="EMBL" id="QEU76143.1"/>
    </source>
</evidence>
<dbReference type="Proteomes" id="UP000326178">
    <property type="component" value="Chromosome"/>
</dbReference>
<sequence>MRVRKPALVAAAAAAALSLAACEGEDGHDGASRPAPGAGSQAPSASAPADPGGESSPEAPSGGDGATRGSTAAPPPATASATVAEGICRTSRLAFSSSGGMAEGEVLITLRNTGSTPCSMRGFPGLDLRGGEGTVSAARSDRTVRTVALAPGEASNFALHFPPNLSGGSGVTFTTAVVTPPDETRSHTMPLTVNVAAGATASRITVDPVGSGK</sequence>
<keyword evidence="2" id="KW-0732">Signal</keyword>
<feature type="chain" id="PRO_5039686417" evidence="2">
    <location>
        <begin position="21"/>
        <end position="213"/>
    </location>
</feature>
<keyword evidence="5" id="KW-1185">Reference proteome</keyword>
<gene>
    <name evidence="4" type="ORF">CP967_32940</name>
</gene>